<name>A0ABT4IEG1_9EURY</name>
<evidence type="ECO:0000313" key="4">
    <source>
        <dbReference type="Proteomes" id="UP001141422"/>
    </source>
</evidence>
<organism evidence="3 4">
    <name type="scientific">Methanocorpusculum petauri</name>
    <dbReference type="NCBI Taxonomy" id="3002863"/>
    <lineage>
        <taxon>Archaea</taxon>
        <taxon>Methanobacteriati</taxon>
        <taxon>Methanobacteriota</taxon>
        <taxon>Stenosarchaea group</taxon>
        <taxon>Methanomicrobia</taxon>
        <taxon>Methanomicrobiales</taxon>
        <taxon>Methanocorpusculaceae</taxon>
        <taxon>Methanocorpusculum</taxon>
    </lineage>
</organism>
<dbReference type="Pfam" id="PF19778">
    <property type="entry name" value="RE_endonuc"/>
    <property type="match status" value="1"/>
</dbReference>
<dbReference type="InterPro" id="IPR045572">
    <property type="entry name" value="RE_endonuc_C"/>
</dbReference>
<reference evidence="3" key="1">
    <citation type="submission" date="2022-12" db="EMBL/GenBank/DDBJ databases">
        <title>Isolation and characterisation of novel Methanocorpusculum spp. from native Australian herbivores indicates the genus is ancestrally host-associated.</title>
        <authorList>
            <person name="Volmer J.G."/>
            <person name="Soo R.M."/>
            <person name="Evans P.N."/>
            <person name="Hoedt E.C."/>
            <person name="Astorga Alsina A.L."/>
            <person name="Woodcroft B.J."/>
            <person name="Tyson G.W."/>
            <person name="Hugenholtz P."/>
            <person name="Morrison M."/>
        </authorList>
    </citation>
    <scope>NUCLEOTIDE SEQUENCE</scope>
    <source>
        <strain evidence="3">MG</strain>
    </source>
</reference>
<sequence length="982" mass="111416">MKLRFDANLPYQDTAVTSAVRLFSGQTTAHSSFTISAYNGQIGLGESPNGIGIGNKLNISDDEITQNLRQIQLENGLPQQTQQLNGNYDFDIEMETGTGKTYVYTKTILELNKTYGFAKFIIVVPNIAIKEGVAKSLEITKDHFNAQYRNLTYDNFIYDSQKLEQIRDFATADTVKIMIINIDAFRKSFDDPAKETKSNIIHRPNDKLNGMRPIDLIAETNPILIIDEPQSVDTTPKAKEAIRSLNPLCILRYSATHVEKHNLLYKLDAVDSYDLGLVKQIEVAGFTTKDNHNTPYLCLKSAQNKNGSITAKLEMDILEKGSIKRKTVSVKAGDDLYEKSKGRDVYDNLLINDISCEPGNEHITLSRDPGTLHKGEIYGEIDPLIIKEHQISRTIQEHLDKELRLNPKGIKVLSLFFLDKVANYYGDDNKKGTGPYAKIFEREYKKIISQEKYKHLRHAEVPVDTVHDGYFSRDKQKKAKDTKGESDADNDAYNLIMKEKEKLLSFDCPIRFIFSHSALREGWDNPNVFQICTLNETTSETKKRQEIGRGLRLCVDQTGERQHDRTINILTVMANESYEEFAAELQTEYERDGGIRFGILETHSFANIQTQTGTETTPLGADKSAELYQKFLETGYIDQKGNILDTLRQALKEDSLQVPEAFTPLKDSIAAICKKAAGSLNIRSADAKKLIKRNKQILLSEDFKTLWDKIKYKTTYAVEFDSTKLIQNCIDRMQNLIISRPKLIYTKAELNIAEGGVDATENVRQTDSLETASGPLPDLIMYLQNRTGLTRKTLTLLLTQSNTLDKFLRNPQKYMDEVGKIILSEMRQLLIDGIKYTRLGSEDYYTMELIFPDQVLTGYLKDNIVDSKKSPYDYVLCDSQNECGFAEKFEQNADIKLYAKLPDEFKIPTPLGSYNPDWAVLIEKNGIEKLYFVLETKASLETSQLRPSESGKITCGRKHFEALNTGITFEPVSSFEDFIENI</sequence>
<evidence type="ECO:0000313" key="3">
    <source>
        <dbReference type="EMBL" id="MCZ0859744.1"/>
    </source>
</evidence>
<dbReference type="EMBL" id="JAPTGB010000001">
    <property type="protein sequence ID" value="MCZ0859744.1"/>
    <property type="molecule type" value="Genomic_DNA"/>
</dbReference>
<keyword evidence="3" id="KW-0378">Hydrolase</keyword>
<dbReference type="InterPro" id="IPR027417">
    <property type="entry name" value="P-loop_NTPase"/>
</dbReference>
<evidence type="ECO:0000259" key="2">
    <source>
        <dbReference type="Pfam" id="PF19778"/>
    </source>
</evidence>
<feature type="domain" description="Helicase/UvrB N-terminal" evidence="1">
    <location>
        <begin position="78"/>
        <end position="256"/>
    </location>
</feature>
<comment type="caution">
    <text evidence="3">The sequence shown here is derived from an EMBL/GenBank/DDBJ whole genome shotgun (WGS) entry which is preliminary data.</text>
</comment>
<dbReference type="Pfam" id="PF04851">
    <property type="entry name" value="ResIII"/>
    <property type="match status" value="1"/>
</dbReference>
<dbReference type="Gene3D" id="3.40.50.300">
    <property type="entry name" value="P-loop containing nucleotide triphosphate hydrolases"/>
    <property type="match status" value="2"/>
</dbReference>
<protein>
    <submittedName>
        <fullName evidence="3">DEAD/DEAH box helicase family protein</fullName>
    </submittedName>
</protein>
<evidence type="ECO:0000259" key="1">
    <source>
        <dbReference type="Pfam" id="PF04851"/>
    </source>
</evidence>
<dbReference type="Proteomes" id="UP001141422">
    <property type="component" value="Unassembled WGS sequence"/>
</dbReference>
<keyword evidence="3" id="KW-0547">Nucleotide-binding</keyword>
<accession>A0ABT4IEG1</accession>
<keyword evidence="4" id="KW-1185">Reference proteome</keyword>
<gene>
    <name evidence="3" type="ORF">O0S10_00710</name>
</gene>
<feature type="domain" description="Type III restriction enzyme C-terminal endonuclease" evidence="2">
    <location>
        <begin position="868"/>
        <end position="973"/>
    </location>
</feature>
<dbReference type="SUPFAM" id="SSF52540">
    <property type="entry name" value="P-loop containing nucleoside triphosphate hydrolases"/>
    <property type="match status" value="2"/>
</dbReference>
<keyword evidence="3" id="KW-0067">ATP-binding</keyword>
<dbReference type="InterPro" id="IPR006935">
    <property type="entry name" value="Helicase/UvrB_N"/>
</dbReference>
<proteinExistence type="predicted"/>
<dbReference type="GO" id="GO:0004386">
    <property type="term" value="F:helicase activity"/>
    <property type="evidence" value="ECO:0007669"/>
    <property type="project" value="UniProtKB-KW"/>
</dbReference>
<dbReference type="RefSeq" id="WP_268923964.1">
    <property type="nucleotide sequence ID" value="NZ_JAPTGB010000001.1"/>
</dbReference>
<keyword evidence="3" id="KW-0347">Helicase</keyword>